<sequence>MYLEDDSIWGVKRIYHGITFQELLIVISLMSKMGKECSFSIDTEKKSAKDFDDIVLRYEQDGKIVHRFIQVKHKKGRHKKISIGDLLTPGKNGAFGLIKYLIAYLKIKSSGEFEGEIEDFVVVTNADFDFIDLTQCGVRKLRMMSSGKNKEKEISVIRIDTEDEFLNIGNSTRYKFDSSIIQYLRKNMDFIKGEVGRDVSDEEIREFLNNLMFVVNLPSEDELIEIIKSELGKEFSNTDASHFYS</sequence>
<evidence type="ECO:0000313" key="1">
    <source>
        <dbReference type="EMBL" id="TVS90892.1"/>
    </source>
</evidence>
<comment type="caution">
    <text evidence="1">The sequence shown here is derived from an EMBL/GenBank/DDBJ whole genome shotgun (WGS) entry which is preliminary data.</text>
</comment>
<organism evidence="1">
    <name type="scientific">Wolbachia pipientis</name>
    <dbReference type="NCBI Taxonomy" id="955"/>
    <lineage>
        <taxon>Bacteria</taxon>
        <taxon>Pseudomonadati</taxon>
        <taxon>Pseudomonadota</taxon>
        <taxon>Alphaproteobacteria</taxon>
        <taxon>Rickettsiales</taxon>
        <taxon>Anaplasmataceae</taxon>
        <taxon>Wolbachieae</taxon>
        <taxon>Wolbachia</taxon>
    </lineage>
</organism>
<gene>
    <name evidence="1" type="ORF">COM43_001960</name>
</gene>
<dbReference type="AlphaFoldDB" id="A0A6H2NUR8"/>
<feature type="non-terminal residue" evidence="1">
    <location>
        <position position="245"/>
    </location>
</feature>
<reference evidence="1" key="1">
    <citation type="submission" date="2019-07" db="EMBL/GenBank/DDBJ databases">
        <title>Genome assemblies of Wolbachia strains wAlbA and wAlbB in wild caught Aedes albopictus specimens.</title>
        <authorList>
            <person name="Kulkarni A."/>
            <person name="Yu W."/>
            <person name="Xue R.-D."/>
            <person name="Ma Y."/>
            <person name="Xu J."/>
        </authorList>
    </citation>
    <scope>NUCLEOTIDE SEQUENCE</scope>
    <source>
        <strain evidence="1">FL2016</strain>
    </source>
</reference>
<protein>
    <submittedName>
        <fullName evidence="1">Uncharacterized protein</fullName>
    </submittedName>
</protein>
<proteinExistence type="predicted"/>
<name>A0A6H2NUR8_WOLPI</name>
<dbReference type="Proteomes" id="UP000217566">
    <property type="component" value="Unassembled WGS sequence"/>
</dbReference>
<accession>A0A6H2NUR8</accession>
<dbReference type="EMBL" id="NWVK02000083">
    <property type="protein sequence ID" value="TVS90892.1"/>
    <property type="molecule type" value="Genomic_DNA"/>
</dbReference>